<evidence type="ECO:0000313" key="2">
    <source>
        <dbReference type="EMBL" id="KAJ8464666.1"/>
    </source>
</evidence>
<dbReference type="AlphaFoldDB" id="A0AAV8PX12"/>
<accession>A0AAV8PX12</accession>
<sequence>MRGTSFAIELWEGNPMLLGMWSNANRTGRIEPITNCNRCHKSGISFRRFPNCRRFVRRGRGSRSTAAASPAKNLNLSPLSGSLVPKSFR</sequence>
<feature type="compositionally biased region" description="Low complexity" evidence="1">
    <location>
        <begin position="62"/>
        <end position="71"/>
    </location>
</feature>
<dbReference type="Proteomes" id="UP001222027">
    <property type="component" value="Unassembled WGS sequence"/>
</dbReference>
<reference evidence="2 3" key="1">
    <citation type="submission" date="2022-12" db="EMBL/GenBank/DDBJ databases">
        <title>Chromosome-scale assembly of the Ensete ventricosum genome.</title>
        <authorList>
            <person name="Dussert Y."/>
            <person name="Stocks J."/>
            <person name="Wendawek A."/>
            <person name="Woldeyes F."/>
            <person name="Nichols R.A."/>
            <person name="Borrell J.S."/>
        </authorList>
    </citation>
    <scope>NUCLEOTIDE SEQUENCE [LARGE SCALE GENOMIC DNA]</scope>
    <source>
        <strain evidence="3">cv. Maze</strain>
        <tissue evidence="2">Seeds</tissue>
    </source>
</reference>
<keyword evidence="3" id="KW-1185">Reference proteome</keyword>
<gene>
    <name evidence="2" type="ORF">OPV22_027218</name>
</gene>
<dbReference type="EMBL" id="JAQQAF010000008">
    <property type="protein sequence ID" value="KAJ8464666.1"/>
    <property type="molecule type" value="Genomic_DNA"/>
</dbReference>
<proteinExistence type="predicted"/>
<comment type="caution">
    <text evidence="2">The sequence shown here is derived from an EMBL/GenBank/DDBJ whole genome shotgun (WGS) entry which is preliminary data.</text>
</comment>
<name>A0AAV8PX12_ENSVE</name>
<protein>
    <submittedName>
        <fullName evidence="2">Uncharacterized protein</fullName>
    </submittedName>
</protein>
<evidence type="ECO:0000313" key="3">
    <source>
        <dbReference type="Proteomes" id="UP001222027"/>
    </source>
</evidence>
<feature type="region of interest" description="Disordered" evidence="1">
    <location>
        <begin position="60"/>
        <end position="89"/>
    </location>
</feature>
<organism evidence="2 3">
    <name type="scientific">Ensete ventricosum</name>
    <name type="common">Abyssinian banana</name>
    <name type="synonym">Musa ensete</name>
    <dbReference type="NCBI Taxonomy" id="4639"/>
    <lineage>
        <taxon>Eukaryota</taxon>
        <taxon>Viridiplantae</taxon>
        <taxon>Streptophyta</taxon>
        <taxon>Embryophyta</taxon>
        <taxon>Tracheophyta</taxon>
        <taxon>Spermatophyta</taxon>
        <taxon>Magnoliopsida</taxon>
        <taxon>Liliopsida</taxon>
        <taxon>Zingiberales</taxon>
        <taxon>Musaceae</taxon>
        <taxon>Ensete</taxon>
    </lineage>
</organism>
<evidence type="ECO:0000256" key="1">
    <source>
        <dbReference type="SAM" id="MobiDB-lite"/>
    </source>
</evidence>